<reference evidence="2" key="1">
    <citation type="submission" date="2014-03" db="EMBL/GenBank/DDBJ databases">
        <title>The sialotranscriptome of Amblyomma triste, Amblyomma parvum and Amblyomma cajennense ticks, uncovered by 454-based RNA-seq.</title>
        <authorList>
            <person name="Garcia G.R."/>
            <person name="Gardinassi L.G."/>
            <person name="Ribeiro J.M."/>
            <person name="Anatriello E."/>
            <person name="Ferreira B.R."/>
            <person name="Moreira H.N."/>
            <person name="Mafra C."/>
            <person name="Olegario M.M."/>
            <person name="Szabo P.J."/>
            <person name="Miranda-Santos I.K."/>
            <person name="Maruyama S.R."/>
        </authorList>
    </citation>
    <scope>NUCLEOTIDE SEQUENCE</scope>
    <source>
        <strain evidence="2">Mato Grasso do Sul</strain>
        <tissue evidence="2">Salivary glands</tissue>
    </source>
</reference>
<feature type="signal peptide" evidence="1">
    <location>
        <begin position="1"/>
        <end position="17"/>
    </location>
</feature>
<evidence type="ECO:0000313" key="2">
    <source>
        <dbReference type="EMBL" id="JAC30874.1"/>
    </source>
</evidence>
<evidence type="ECO:0000256" key="1">
    <source>
        <dbReference type="SAM" id="SignalP"/>
    </source>
</evidence>
<name>A0A023GAK1_AMBTT</name>
<dbReference type="AlphaFoldDB" id="A0A023GAK1"/>
<feature type="chain" id="PRO_5001521834" evidence="1">
    <location>
        <begin position="18"/>
        <end position="195"/>
    </location>
</feature>
<proteinExistence type="evidence at transcript level"/>
<dbReference type="SUPFAM" id="SSF50814">
    <property type="entry name" value="Lipocalins"/>
    <property type="match status" value="1"/>
</dbReference>
<keyword evidence="1" id="KW-0732">Signal</keyword>
<sequence length="195" mass="22101">MMPILAIFLSMLAAAAADPSKNFTKEVPVLDIHEMTKVVGPLITYKRTHHTDTTFQCLSAMKLEDCSQPSCKYMLRARNGTEIITPYVNETVDITFSPFRNSRNHTAHYHSNYANLSVTLMLEMKDDENTCFVVWAINSDLQSGCELIVKSSALENISQDCLNYYETYCTAKSVELYKSNCNYTHTEEVPGYPHC</sequence>
<protein>
    <submittedName>
        <fullName evidence="2">Putative secreted protein</fullName>
    </submittedName>
</protein>
<accession>A0A023GAK1</accession>
<dbReference type="InterPro" id="IPR012674">
    <property type="entry name" value="Calycin"/>
</dbReference>
<dbReference type="Gene3D" id="2.40.128.20">
    <property type="match status" value="1"/>
</dbReference>
<dbReference type="EMBL" id="GBBM01004544">
    <property type="protein sequence ID" value="JAC30874.1"/>
    <property type="molecule type" value="mRNA"/>
</dbReference>
<organism evidence="2">
    <name type="scientific">Amblyomma triste</name>
    <name type="common">Neotropical tick</name>
    <dbReference type="NCBI Taxonomy" id="251400"/>
    <lineage>
        <taxon>Eukaryota</taxon>
        <taxon>Metazoa</taxon>
        <taxon>Ecdysozoa</taxon>
        <taxon>Arthropoda</taxon>
        <taxon>Chelicerata</taxon>
        <taxon>Arachnida</taxon>
        <taxon>Acari</taxon>
        <taxon>Parasitiformes</taxon>
        <taxon>Ixodida</taxon>
        <taxon>Ixodoidea</taxon>
        <taxon>Ixodidae</taxon>
        <taxon>Amblyomminae</taxon>
        <taxon>Amblyomma</taxon>
    </lineage>
</organism>